<feature type="transmembrane region" description="Helical" evidence="1">
    <location>
        <begin position="12"/>
        <end position="35"/>
    </location>
</feature>
<name>A0A1N6EHF3_9RHOB</name>
<keyword evidence="3" id="KW-1185">Reference proteome</keyword>
<evidence type="ECO:0000256" key="1">
    <source>
        <dbReference type="SAM" id="Phobius"/>
    </source>
</evidence>
<evidence type="ECO:0000313" key="3">
    <source>
        <dbReference type="Proteomes" id="UP000184932"/>
    </source>
</evidence>
<sequence length="112" mass="12132">MPKLVSLYIRHVAIGFLLAAFFVVGLLALNVGNLWHLVTHTSAGPLAVFLLFMFNGIVFSGVQFGIAVMRMAEPEDGGQGGRRQAAVAQHAPVPVRIDPTEAQQRRGFDDFA</sequence>
<reference evidence="3" key="1">
    <citation type="submission" date="2016-11" db="EMBL/GenBank/DDBJ databases">
        <authorList>
            <person name="Varghese N."/>
            <person name="Submissions S."/>
        </authorList>
    </citation>
    <scope>NUCLEOTIDE SEQUENCE [LARGE SCALE GENOMIC DNA]</scope>
    <source>
        <strain evidence="3">DSM 29440</strain>
    </source>
</reference>
<evidence type="ECO:0000313" key="2">
    <source>
        <dbReference type="EMBL" id="SIN82357.1"/>
    </source>
</evidence>
<dbReference type="EMBL" id="FSRL01000001">
    <property type="protein sequence ID" value="SIN82357.1"/>
    <property type="molecule type" value="Genomic_DNA"/>
</dbReference>
<protein>
    <submittedName>
        <fullName evidence="2">Uncharacterized protein</fullName>
    </submittedName>
</protein>
<feature type="transmembrane region" description="Helical" evidence="1">
    <location>
        <begin position="47"/>
        <end position="69"/>
    </location>
</feature>
<dbReference type="AlphaFoldDB" id="A0A1N6EHF3"/>
<keyword evidence="1" id="KW-1133">Transmembrane helix</keyword>
<proteinExistence type="predicted"/>
<keyword evidence="1" id="KW-0812">Transmembrane</keyword>
<dbReference type="STRING" id="1217970.SAMN05444002_0776"/>
<organism evidence="2 3">
    <name type="scientific">Vannielia litorea</name>
    <dbReference type="NCBI Taxonomy" id="1217970"/>
    <lineage>
        <taxon>Bacteria</taxon>
        <taxon>Pseudomonadati</taxon>
        <taxon>Pseudomonadota</taxon>
        <taxon>Alphaproteobacteria</taxon>
        <taxon>Rhodobacterales</taxon>
        <taxon>Paracoccaceae</taxon>
        <taxon>Vannielia</taxon>
    </lineage>
</organism>
<keyword evidence="1" id="KW-0472">Membrane</keyword>
<dbReference type="OrthoDB" id="8115457at2"/>
<dbReference type="Proteomes" id="UP000184932">
    <property type="component" value="Unassembled WGS sequence"/>
</dbReference>
<dbReference type="RefSeq" id="WP_074254920.1">
    <property type="nucleotide sequence ID" value="NZ_FSRL01000001.1"/>
</dbReference>
<gene>
    <name evidence="2" type="ORF">SAMN05444002_0776</name>
</gene>
<accession>A0A1N6EHF3</accession>